<dbReference type="PANTHER" id="PTHR35789">
    <property type="entry name" value="SPORE GERMINATION PROTEIN B3"/>
    <property type="match status" value="1"/>
</dbReference>
<reference evidence="10 11" key="1">
    <citation type="submission" date="2019-10" db="EMBL/GenBank/DDBJ databases">
        <title>Description of Paenibacillus terricola sp. nov.</title>
        <authorList>
            <person name="Carlier A."/>
            <person name="Qi S."/>
        </authorList>
    </citation>
    <scope>NUCLEOTIDE SEQUENCE [LARGE SCALE GENOMIC DNA]</scope>
    <source>
        <strain evidence="10 11">LMG 31459</strain>
    </source>
</reference>
<evidence type="ECO:0000256" key="2">
    <source>
        <dbReference type="ARBA" id="ARBA00007886"/>
    </source>
</evidence>
<evidence type="ECO:0000259" key="9">
    <source>
        <dbReference type="Pfam" id="PF25198"/>
    </source>
</evidence>
<organism evidence="10 11">
    <name type="scientific">Paenibacillus phytohabitans</name>
    <dbReference type="NCBI Taxonomy" id="2654978"/>
    <lineage>
        <taxon>Bacteria</taxon>
        <taxon>Bacillati</taxon>
        <taxon>Bacillota</taxon>
        <taxon>Bacilli</taxon>
        <taxon>Bacillales</taxon>
        <taxon>Paenibacillaceae</taxon>
        <taxon>Paenibacillus</taxon>
    </lineage>
</organism>
<evidence type="ECO:0000256" key="3">
    <source>
        <dbReference type="ARBA" id="ARBA00022544"/>
    </source>
</evidence>
<dbReference type="PANTHER" id="PTHR35789:SF1">
    <property type="entry name" value="SPORE GERMINATION PROTEIN B3"/>
    <property type="match status" value="1"/>
</dbReference>
<evidence type="ECO:0000256" key="1">
    <source>
        <dbReference type="ARBA" id="ARBA00004635"/>
    </source>
</evidence>
<keyword evidence="7" id="KW-0449">Lipoprotein</keyword>
<keyword evidence="5" id="KW-0472">Membrane</keyword>
<accession>A0ABX1YE00</accession>
<protein>
    <submittedName>
        <fullName evidence="10">Ger(X)C family spore germination protein</fullName>
    </submittedName>
</protein>
<dbReference type="InterPro" id="IPR008844">
    <property type="entry name" value="Spore_GerAC-like"/>
</dbReference>
<feature type="domain" description="Spore germination protein N-terminal" evidence="9">
    <location>
        <begin position="25"/>
        <end position="197"/>
    </location>
</feature>
<evidence type="ECO:0000256" key="5">
    <source>
        <dbReference type="ARBA" id="ARBA00023136"/>
    </source>
</evidence>
<comment type="caution">
    <text evidence="10">The sequence shown here is derived from an EMBL/GenBank/DDBJ whole genome shotgun (WGS) entry which is preliminary data.</text>
</comment>
<dbReference type="InterPro" id="IPR038501">
    <property type="entry name" value="Spore_GerAC_C_sf"/>
</dbReference>
<keyword evidence="3" id="KW-0309">Germination</keyword>
<proteinExistence type="inferred from homology"/>
<dbReference type="Gene3D" id="6.20.190.10">
    <property type="entry name" value="Nutrient germinant receptor protein C, domain 1"/>
    <property type="match status" value="1"/>
</dbReference>
<dbReference type="Proteomes" id="UP000596857">
    <property type="component" value="Unassembled WGS sequence"/>
</dbReference>
<dbReference type="EMBL" id="WHOB01000016">
    <property type="protein sequence ID" value="NOU78128.1"/>
    <property type="molecule type" value="Genomic_DNA"/>
</dbReference>
<dbReference type="Gene3D" id="3.30.300.210">
    <property type="entry name" value="Nutrient germinant receptor protein C, domain 3"/>
    <property type="match status" value="1"/>
</dbReference>
<feature type="domain" description="Spore germination GerAC-like C-terminal" evidence="8">
    <location>
        <begin position="225"/>
        <end position="387"/>
    </location>
</feature>
<evidence type="ECO:0000259" key="8">
    <source>
        <dbReference type="Pfam" id="PF05504"/>
    </source>
</evidence>
<keyword evidence="6" id="KW-0564">Palmitate</keyword>
<evidence type="ECO:0000256" key="4">
    <source>
        <dbReference type="ARBA" id="ARBA00022729"/>
    </source>
</evidence>
<evidence type="ECO:0000313" key="11">
    <source>
        <dbReference type="Proteomes" id="UP000596857"/>
    </source>
</evidence>
<sequence>MMRRPVMLICALAVMVTALSGCWSRKELGDLAVAIGLGIDRTDKGYRVTVQIVAPSLAAASSGGSGGPPALVVDTEAATIMEALRKLTTKLPRKIYLSHLSMLLLDEAMAKDGIRKPLDFLFRDHEVRPDFDVAIVRDGSAYDALSIMTPLERLPARDLYDSLNGSQKNWAPTSAVRLLDLMKWFDLDGQEAVLTGLHLVGNLEKGKTKENVESINSPLKFEYRGIGVMKDDVLLGWLNENDSKAYNYVTGKVKSTVGKVDCPDKAGTFVMEVLQAKSRIIPKLHNGQPSATVKITIEANIAEVECSLDLNSREVLDMMKTQAAKRTQELIAGGIRKVQSDFGVDIFGFGTKFHKKYPAYWASKHNQWNEEFSKMDVKVVMDYIIKGRGRIVNPPLKEEEP</sequence>
<dbReference type="RefSeq" id="WP_171716242.1">
    <property type="nucleotide sequence ID" value="NZ_WHOB01000016.1"/>
</dbReference>
<dbReference type="NCBIfam" id="TIGR02887">
    <property type="entry name" value="spore_ger_x_C"/>
    <property type="match status" value="1"/>
</dbReference>
<keyword evidence="4" id="KW-0732">Signal</keyword>
<evidence type="ECO:0000313" key="10">
    <source>
        <dbReference type="EMBL" id="NOU78128.1"/>
    </source>
</evidence>
<name>A0ABX1YE00_9BACL</name>
<dbReference type="Pfam" id="PF05504">
    <property type="entry name" value="Spore_GerAC"/>
    <property type="match status" value="1"/>
</dbReference>
<keyword evidence="11" id="KW-1185">Reference proteome</keyword>
<comment type="similarity">
    <text evidence="2">Belongs to the GerABKC lipoprotein family.</text>
</comment>
<evidence type="ECO:0000256" key="7">
    <source>
        <dbReference type="ARBA" id="ARBA00023288"/>
    </source>
</evidence>
<dbReference type="Pfam" id="PF25198">
    <property type="entry name" value="Spore_GerAC_N"/>
    <property type="match status" value="1"/>
</dbReference>
<evidence type="ECO:0000256" key="6">
    <source>
        <dbReference type="ARBA" id="ARBA00023139"/>
    </source>
</evidence>
<comment type="subcellular location">
    <subcellularLocation>
        <location evidence="1">Membrane</location>
        <topology evidence="1">Lipid-anchor</topology>
    </subcellularLocation>
</comment>
<dbReference type="InterPro" id="IPR057336">
    <property type="entry name" value="GerAC_N"/>
</dbReference>
<gene>
    <name evidence="10" type="ORF">GC101_04460</name>
</gene>
<dbReference type="InterPro" id="IPR046953">
    <property type="entry name" value="Spore_GerAC-like_C"/>
</dbReference>
<dbReference type="PROSITE" id="PS51257">
    <property type="entry name" value="PROKAR_LIPOPROTEIN"/>
    <property type="match status" value="1"/>
</dbReference>